<accession>A0A9P1IDD8</accession>
<dbReference type="AlphaFoldDB" id="A0A9P1IDD8"/>
<name>A0A9P1IDD8_9PELO</name>
<evidence type="ECO:0000313" key="3">
    <source>
        <dbReference type="Proteomes" id="UP001152747"/>
    </source>
</evidence>
<protein>
    <submittedName>
        <fullName evidence="2">Uncharacterized protein</fullName>
    </submittedName>
</protein>
<proteinExistence type="predicted"/>
<evidence type="ECO:0000313" key="2">
    <source>
        <dbReference type="EMBL" id="CAI5443114.1"/>
    </source>
</evidence>
<feature type="chain" id="PRO_5040365610" evidence="1">
    <location>
        <begin position="18"/>
        <end position="96"/>
    </location>
</feature>
<keyword evidence="1" id="KW-0732">Signal</keyword>
<gene>
    <name evidence="2" type="ORF">CAMP_LOCUS5751</name>
</gene>
<organism evidence="2 3">
    <name type="scientific">Caenorhabditis angaria</name>
    <dbReference type="NCBI Taxonomy" id="860376"/>
    <lineage>
        <taxon>Eukaryota</taxon>
        <taxon>Metazoa</taxon>
        <taxon>Ecdysozoa</taxon>
        <taxon>Nematoda</taxon>
        <taxon>Chromadorea</taxon>
        <taxon>Rhabditida</taxon>
        <taxon>Rhabditina</taxon>
        <taxon>Rhabditomorpha</taxon>
        <taxon>Rhabditoidea</taxon>
        <taxon>Rhabditidae</taxon>
        <taxon>Peloderinae</taxon>
        <taxon>Caenorhabditis</taxon>
    </lineage>
</organism>
<dbReference type="EMBL" id="CANHGI010000002">
    <property type="protein sequence ID" value="CAI5443114.1"/>
    <property type="molecule type" value="Genomic_DNA"/>
</dbReference>
<feature type="signal peptide" evidence="1">
    <location>
        <begin position="1"/>
        <end position="17"/>
    </location>
</feature>
<comment type="caution">
    <text evidence="2">The sequence shown here is derived from an EMBL/GenBank/DDBJ whole genome shotgun (WGS) entry which is preliminary data.</text>
</comment>
<dbReference type="Proteomes" id="UP001152747">
    <property type="component" value="Unassembled WGS sequence"/>
</dbReference>
<sequence>MKIILFLFAVILLKVFSAPTETTTIKSVPDCFHSRPTILVTGALEALNKLKNFAMGTLQFGTDVVNGDDKDVKDLETLKNATKEAKRHVITIFLGF</sequence>
<reference evidence="2" key="1">
    <citation type="submission" date="2022-11" db="EMBL/GenBank/DDBJ databases">
        <authorList>
            <person name="Kikuchi T."/>
        </authorList>
    </citation>
    <scope>NUCLEOTIDE SEQUENCE</scope>
    <source>
        <strain evidence="2">PS1010</strain>
    </source>
</reference>
<keyword evidence="3" id="KW-1185">Reference proteome</keyword>
<evidence type="ECO:0000256" key="1">
    <source>
        <dbReference type="SAM" id="SignalP"/>
    </source>
</evidence>